<dbReference type="InterPro" id="IPR013083">
    <property type="entry name" value="Znf_RING/FYVE/PHD"/>
</dbReference>
<feature type="domain" description="RING-type" evidence="6">
    <location>
        <begin position="165"/>
        <end position="206"/>
    </location>
</feature>
<comment type="caution">
    <text evidence="7">The sequence shown here is derived from an EMBL/GenBank/DDBJ whole genome shotgun (WGS) entry which is preliminary data.</text>
</comment>
<reference evidence="7" key="1">
    <citation type="submission" date="2019-06" db="EMBL/GenBank/DDBJ databases">
        <authorList>
            <person name="Zheng W."/>
        </authorList>
    </citation>
    <scope>NUCLEOTIDE SEQUENCE</scope>
    <source>
        <strain evidence="7">QDHG01</strain>
    </source>
</reference>
<evidence type="ECO:0000256" key="3">
    <source>
        <dbReference type="ARBA" id="ARBA00022833"/>
    </source>
</evidence>
<dbReference type="InterPro" id="IPR051834">
    <property type="entry name" value="RING_finger_E3_ligase"/>
</dbReference>
<evidence type="ECO:0000256" key="4">
    <source>
        <dbReference type="PROSITE-ProRule" id="PRU00175"/>
    </source>
</evidence>
<proteinExistence type="predicted"/>
<dbReference type="PANTHER" id="PTHR45931">
    <property type="entry name" value="SI:CH211-59O9.10"/>
    <property type="match status" value="1"/>
</dbReference>
<evidence type="ECO:0000256" key="1">
    <source>
        <dbReference type="ARBA" id="ARBA00022723"/>
    </source>
</evidence>
<protein>
    <recommendedName>
        <fullName evidence="6">RING-type domain-containing protein</fullName>
    </recommendedName>
</protein>
<keyword evidence="5" id="KW-0175">Coiled coil</keyword>
<dbReference type="SUPFAM" id="SSF57850">
    <property type="entry name" value="RING/U-box"/>
    <property type="match status" value="1"/>
</dbReference>
<evidence type="ECO:0000313" key="8">
    <source>
        <dbReference type="Proteomes" id="UP000785679"/>
    </source>
</evidence>
<name>A0A8J8NBZ0_HALGN</name>
<gene>
    <name evidence="7" type="ORF">FGO68_gene1227</name>
</gene>
<evidence type="ECO:0000256" key="5">
    <source>
        <dbReference type="SAM" id="Coils"/>
    </source>
</evidence>
<dbReference type="GO" id="GO:0061630">
    <property type="term" value="F:ubiquitin protein ligase activity"/>
    <property type="evidence" value="ECO:0007669"/>
    <property type="project" value="TreeGrafter"/>
</dbReference>
<dbReference type="Gene3D" id="3.30.40.10">
    <property type="entry name" value="Zinc/RING finger domain, C3HC4 (zinc finger)"/>
    <property type="match status" value="1"/>
</dbReference>
<dbReference type="EMBL" id="RRYP01024608">
    <property type="protein sequence ID" value="TNV72058.1"/>
    <property type="molecule type" value="Genomic_DNA"/>
</dbReference>
<keyword evidence="2 4" id="KW-0863">Zinc-finger</keyword>
<dbReference type="GO" id="GO:0005634">
    <property type="term" value="C:nucleus"/>
    <property type="evidence" value="ECO:0007669"/>
    <property type="project" value="TreeGrafter"/>
</dbReference>
<keyword evidence="8" id="KW-1185">Reference proteome</keyword>
<evidence type="ECO:0000313" key="7">
    <source>
        <dbReference type="EMBL" id="TNV72058.1"/>
    </source>
</evidence>
<dbReference type="GO" id="GO:0006511">
    <property type="term" value="P:ubiquitin-dependent protein catabolic process"/>
    <property type="evidence" value="ECO:0007669"/>
    <property type="project" value="TreeGrafter"/>
</dbReference>
<evidence type="ECO:0000256" key="2">
    <source>
        <dbReference type="ARBA" id="ARBA00022771"/>
    </source>
</evidence>
<dbReference type="PROSITE" id="PS50089">
    <property type="entry name" value="ZF_RING_2"/>
    <property type="match status" value="1"/>
</dbReference>
<keyword evidence="3" id="KW-0862">Zinc</keyword>
<feature type="coiled-coil region" evidence="5">
    <location>
        <begin position="16"/>
        <end position="83"/>
    </location>
</feature>
<dbReference type="GO" id="GO:0008270">
    <property type="term" value="F:zinc ion binding"/>
    <property type="evidence" value="ECO:0007669"/>
    <property type="project" value="UniProtKB-KW"/>
</dbReference>
<keyword evidence="1" id="KW-0479">Metal-binding</keyword>
<accession>A0A8J8NBZ0</accession>
<sequence>MGGINPLRIMRDHRRSIELEQEIEEEIKAINELQMEEYAIKAQQYNKQMNSYQRELLEYQQQIRVFEQQMEEYQRKVQFYIESKQQFPPNQSQTISFPQHPWHPRHPRHPVHPPEHLPLVRDNGMGRQLESSFSVDVSDDFSDSDVNEVILQQSKYIAQVEAEACVICYQDFVEGDDISILNCKHPFHQDCARKWLKHQSICPVCRSDVQMKN</sequence>
<dbReference type="PANTHER" id="PTHR45931:SF16">
    <property type="entry name" value="RING_U-BOX SUPERFAMILY PROTEIN"/>
    <property type="match status" value="1"/>
</dbReference>
<dbReference type="SMART" id="SM00184">
    <property type="entry name" value="RING"/>
    <property type="match status" value="1"/>
</dbReference>
<dbReference type="Proteomes" id="UP000785679">
    <property type="component" value="Unassembled WGS sequence"/>
</dbReference>
<organism evidence="7 8">
    <name type="scientific">Halteria grandinella</name>
    <dbReference type="NCBI Taxonomy" id="5974"/>
    <lineage>
        <taxon>Eukaryota</taxon>
        <taxon>Sar</taxon>
        <taxon>Alveolata</taxon>
        <taxon>Ciliophora</taxon>
        <taxon>Intramacronucleata</taxon>
        <taxon>Spirotrichea</taxon>
        <taxon>Stichotrichia</taxon>
        <taxon>Sporadotrichida</taxon>
        <taxon>Halteriidae</taxon>
        <taxon>Halteria</taxon>
    </lineage>
</organism>
<evidence type="ECO:0000259" key="6">
    <source>
        <dbReference type="PROSITE" id="PS50089"/>
    </source>
</evidence>
<dbReference type="AlphaFoldDB" id="A0A8J8NBZ0"/>
<dbReference type="OrthoDB" id="287874at2759"/>
<dbReference type="Pfam" id="PF13639">
    <property type="entry name" value="zf-RING_2"/>
    <property type="match status" value="1"/>
</dbReference>
<dbReference type="InterPro" id="IPR001841">
    <property type="entry name" value="Znf_RING"/>
</dbReference>